<evidence type="ECO:0000259" key="1">
    <source>
        <dbReference type="Pfam" id="PF09643"/>
    </source>
</evidence>
<dbReference type="InterPro" id="IPR023385">
    <property type="entry name" value="YopX-like_C"/>
</dbReference>
<sequence length="134" mass="15619">MREIKFRGKDTNGDWHYGLLAIVKTNQMKIVKSGYYISNDLGHAYAYQVRPETVGQYIERKDNNGKEIYAGDILMSGKSIALVEYSDDIDQDFYWGNAIGFVFNFDPDKMDKNGYEIISNIYENEDLLNEDWYL</sequence>
<dbReference type="AlphaFoldDB" id="A0A0F8XVR1"/>
<dbReference type="Pfam" id="PF09643">
    <property type="entry name" value="YopX"/>
    <property type="match status" value="1"/>
</dbReference>
<proteinExistence type="predicted"/>
<dbReference type="SUPFAM" id="SSF159006">
    <property type="entry name" value="YopX-like"/>
    <property type="match status" value="1"/>
</dbReference>
<protein>
    <recommendedName>
        <fullName evidence="1">YopX protein domain-containing protein</fullName>
    </recommendedName>
</protein>
<comment type="caution">
    <text evidence="2">The sequence shown here is derived from an EMBL/GenBank/DDBJ whole genome shotgun (WGS) entry which is preliminary data.</text>
</comment>
<gene>
    <name evidence="2" type="ORF">LCGC14_3099490</name>
</gene>
<dbReference type="InterPro" id="IPR019096">
    <property type="entry name" value="YopX_protein"/>
</dbReference>
<organism evidence="2">
    <name type="scientific">marine sediment metagenome</name>
    <dbReference type="NCBI Taxonomy" id="412755"/>
    <lineage>
        <taxon>unclassified sequences</taxon>
        <taxon>metagenomes</taxon>
        <taxon>ecological metagenomes</taxon>
    </lineage>
</organism>
<feature type="domain" description="YopX protein" evidence="1">
    <location>
        <begin position="5"/>
        <end position="128"/>
    </location>
</feature>
<evidence type="ECO:0000313" key="2">
    <source>
        <dbReference type="EMBL" id="KKK40291.1"/>
    </source>
</evidence>
<name>A0A0F8XVR1_9ZZZZ</name>
<accession>A0A0F8XVR1</accession>
<dbReference type="EMBL" id="LAZR01070485">
    <property type="protein sequence ID" value="KKK40291.1"/>
    <property type="molecule type" value="Genomic_DNA"/>
</dbReference>
<reference evidence="2" key="1">
    <citation type="journal article" date="2015" name="Nature">
        <title>Complex archaea that bridge the gap between prokaryotes and eukaryotes.</title>
        <authorList>
            <person name="Spang A."/>
            <person name="Saw J.H."/>
            <person name="Jorgensen S.L."/>
            <person name="Zaremba-Niedzwiedzka K."/>
            <person name="Martijn J."/>
            <person name="Lind A.E."/>
            <person name="van Eijk R."/>
            <person name="Schleper C."/>
            <person name="Guy L."/>
            <person name="Ettema T.J."/>
        </authorList>
    </citation>
    <scope>NUCLEOTIDE SEQUENCE</scope>
</reference>
<dbReference type="Gene3D" id="2.30.30.290">
    <property type="entry name" value="YopX-like domains"/>
    <property type="match status" value="1"/>
</dbReference>